<gene>
    <name evidence="3" type="ORF">SUNI508_11649</name>
</gene>
<name>A0ABR2UHJ1_9PEZI</name>
<dbReference type="InterPro" id="IPR005645">
    <property type="entry name" value="FSH-like_dom"/>
</dbReference>
<protein>
    <submittedName>
        <fullName evidence="3">Ef-hand calcium-binding domain protein</fullName>
    </submittedName>
</protein>
<dbReference type="PANTHER" id="PTHR48070:SF4">
    <property type="entry name" value="ESTERASE ALNB"/>
    <property type="match status" value="1"/>
</dbReference>
<keyword evidence="1" id="KW-0378">Hydrolase</keyword>
<sequence length="290" mass="32106">MKFLCLPGAYGSTKNFQVQLEPFVVEAEKGVAKFAWTQGKYNAAPPPGFEDYFGAGPLYRFFDYDGINAFDILEKIRAFPPGNSAEDTMRLLMGNDISHTIDSVQKSLQMLINIIDADPEIEGILGYSEGATTAASLILEERFRWEALGRPRRIKSAIFFAGWPPLSLSDGKVKILLADESDAVIDIPTLHVVGCNDPYILGAKALYNMCDEEWGELFDHGKGHTVPRDGRTVRELCDAVRRLTKRVEAWKDSEFKMVEVDLDGVDALGERGARGRTILTGVALPVDLSQ</sequence>
<keyword evidence="4" id="KW-1185">Reference proteome</keyword>
<organism evidence="3 4">
    <name type="scientific">Seiridium unicorne</name>
    <dbReference type="NCBI Taxonomy" id="138068"/>
    <lineage>
        <taxon>Eukaryota</taxon>
        <taxon>Fungi</taxon>
        <taxon>Dikarya</taxon>
        <taxon>Ascomycota</taxon>
        <taxon>Pezizomycotina</taxon>
        <taxon>Sordariomycetes</taxon>
        <taxon>Xylariomycetidae</taxon>
        <taxon>Amphisphaeriales</taxon>
        <taxon>Sporocadaceae</taxon>
        <taxon>Seiridium</taxon>
    </lineage>
</organism>
<feature type="domain" description="Serine hydrolase" evidence="2">
    <location>
        <begin position="2"/>
        <end position="233"/>
    </location>
</feature>
<dbReference type="InterPro" id="IPR050593">
    <property type="entry name" value="LovG"/>
</dbReference>
<evidence type="ECO:0000313" key="4">
    <source>
        <dbReference type="Proteomes" id="UP001408356"/>
    </source>
</evidence>
<reference evidence="3 4" key="1">
    <citation type="journal article" date="2024" name="J. Plant Pathol.">
        <title>Sequence and assembly of the genome of Seiridium unicorne, isolate CBS 538.82, causal agent of cypress canker disease.</title>
        <authorList>
            <person name="Scali E."/>
            <person name="Rocca G.D."/>
            <person name="Danti R."/>
            <person name="Garbelotto M."/>
            <person name="Barberini S."/>
            <person name="Baroncelli R."/>
            <person name="Emiliani G."/>
        </authorList>
    </citation>
    <scope>NUCLEOTIDE SEQUENCE [LARGE SCALE GENOMIC DNA]</scope>
    <source>
        <strain evidence="3 4">BM-138-508</strain>
    </source>
</reference>
<evidence type="ECO:0000313" key="3">
    <source>
        <dbReference type="EMBL" id="KAK9413831.1"/>
    </source>
</evidence>
<accession>A0ABR2UHJ1</accession>
<proteinExistence type="predicted"/>
<dbReference type="Pfam" id="PF03959">
    <property type="entry name" value="FSH1"/>
    <property type="match status" value="1"/>
</dbReference>
<dbReference type="SUPFAM" id="SSF53474">
    <property type="entry name" value="alpha/beta-Hydrolases"/>
    <property type="match status" value="1"/>
</dbReference>
<dbReference type="PANTHER" id="PTHR48070">
    <property type="entry name" value="ESTERASE OVCA2"/>
    <property type="match status" value="1"/>
</dbReference>
<dbReference type="Gene3D" id="3.40.50.1820">
    <property type="entry name" value="alpha/beta hydrolase"/>
    <property type="match status" value="1"/>
</dbReference>
<dbReference type="Proteomes" id="UP001408356">
    <property type="component" value="Unassembled WGS sequence"/>
</dbReference>
<evidence type="ECO:0000259" key="2">
    <source>
        <dbReference type="Pfam" id="PF03959"/>
    </source>
</evidence>
<evidence type="ECO:0000256" key="1">
    <source>
        <dbReference type="ARBA" id="ARBA00022801"/>
    </source>
</evidence>
<comment type="caution">
    <text evidence="3">The sequence shown here is derived from an EMBL/GenBank/DDBJ whole genome shotgun (WGS) entry which is preliminary data.</text>
</comment>
<dbReference type="InterPro" id="IPR029058">
    <property type="entry name" value="AB_hydrolase_fold"/>
</dbReference>
<dbReference type="EMBL" id="JARVKF010000434">
    <property type="protein sequence ID" value="KAK9413831.1"/>
    <property type="molecule type" value="Genomic_DNA"/>
</dbReference>